<accession>A0A415S355</accession>
<keyword evidence="1" id="KW-0472">Membrane</keyword>
<evidence type="ECO:0000313" key="3">
    <source>
        <dbReference type="Proteomes" id="UP000679226"/>
    </source>
</evidence>
<reference evidence="2" key="1">
    <citation type="journal article" date="2021" name="PLoS Genet.">
        <title>Mobile Type VI secretion system loci of the gut Bacteroidales display extensive intra-ecosystem transfer, multi-species spread and geographical clustering.</title>
        <authorList>
            <person name="Garcia-Bayona L."/>
            <person name="Coyne M.J."/>
            <person name="Comstock L.E."/>
        </authorList>
    </citation>
    <scope>NUCLEOTIDE SEQUENCE</scope>
    <source>
        <strain evidence="2">CL11T00C20</strain>
    </source>
</reference>
<keyword evidence="1" id="KW-1133">Transmembrane helix</keyword>
<feature type="transmembrane region" description="Helical" evidence="1">
    <location>
        <begin position="229"/>
        <end position="251"/>
    </location>
</feature>
<evidence type="ECO:0000313" key="2">
    <source>
        <dbReference type="EMBL" id="QUT46406.1"/>
    </source>
</evidence>
<dbReference type="KEGG" id="beg:INE88_03235"/>
<gene>
    <name evidence="2" type="ORF">INE88_03235</name>
</gene>
<evidence type="ECO:0000256" key="1">
    <source>
        <dbReference type="SAM" id="Phobius"/>
    </source>
</evidence>
<protein>
    <submittedName>
        <fullName evidence="2">Uncharacterized protein</fullName>
    </submittedName>
</protein>
<organism evidence="2 3">
    <name type="scientific">Bacteroides eggerthii</name>
    <dbReference type="NCBI Taxonomy" id="28111"/>
    <lineage>
        <taxon>Bacteria</taxon>
        <taxon>Pseudomonadati</taxon>
        <taxon>Bacteroidota</taxon>
        <taxon>Bacteroidia</taxon>
        <taxon>Bacteroidales</taxon>
        <taxon>Bacteroidaceae</taxon>
        <taxon>Bacteroides</taxon>
    </lineage>
</organism>
<sequence>MSYIQPTNHIQFILRPETAIIKEAFRSLDATNGGIETYPISDYLLHSLFLRLTGAQEQKLKCICWEMACRDYEYRYERYERKPYGECSSYDDKCMVYNDLLNEIKKLDETFDITDAIRDEILDDWKTSIQCVLENSLLVRNFKRSYDEYKLLIITIDKSWIMQGTQLFLNKNNIKAEKRTATCGLSLLEIFKEYVYKERNRCAHNTRSYQHNLPSIREMMSQGYKLQNYFLYMSIIILLDKIYIKLFEVYLSKLK</sequence>
<dbReference type="RefSeq" id="WP_039940191.1">
    <property type="nucleotide sequence ID" value="NZ_CP072227.1"/>
</dbReference>
<dbReference type="AlphaFoldDB" id="A0A415S355"/>
<name>A0A415S355_9BACE</name>
<keyword evidence="1" id="KW-0812">Transmembrane</keyword>
<dbReference type="Proteomes" id="UP000679226">
    <property type="component" value="Chromosome"/>
</dbReference>
<proteinExistence type="predicted"/>
<dbReference type="EMBL" id="CP072227">
    <property type="protein sequence ID" value="QUT46406.1"/>
    <property type="molecule type" value="Genomic_DNA"/>
</dbReference>